<protein>
    <submittedName>
        <fullName evidence="1">Uncharacterized protein</fullName>
    </submittedName>
</protein>
<keyword evidence="2" id="KW-1185">Reference proteome</keyword>
<gene>
    <name evidence="1" type="ORF">EVAR_89348_1</name>
</gene>
<sequence>MTFTSFVFINLIVHAPKHTSTLSLATFVEAHAGPKRHTTHASRPAGPDVPPRVTYRASATKGARQQRSSRFMSLANRHFSRWCNFLFAPLPRGRRRARGCPFVFCVIKSALTSPFRSFGAAPLEL</sequence>
<name>A0A4C1Y4D2_EUMVA</name>
<reference evidence="1 2" key="1">
    <citation type="journal article" date="2019" name="Commun. Biol.">
        <title>The bagworm genome reveals a unique fibroin gene that provides high tensile strength.</title>
        <authorList>
            <person name="Kono N."/>
            <person name="Nakamura H."/>
            <person name="Ohtoshi R."/>
            <person name="Tomita M."/>
            <person name="Numata K."/>
            <person name="Arakawa K."/>
        </authorList>
    </citation>
    <scope>NUCLEOTIDE SEQUENCE [LARGE SCALE GENOMIC DNA]</scope>
</reference>
<proteinExistence type="predicted"/>
<organism evidence="1 2">
    <name type="scientific">Eumeta variegata</name>
    <name type="common">Bagworm moth</name>
    <name type="synonym">Eumeta japonica</name>
    <dbReference type="NCBI Taxonomy" id="151549"/>
    <lineage>
        <taxon>Eukaryota</taxon>
        <taxon>Metazoa</taxon>
        <taxon>Ecdysozoa</taxon>
        <taxon>Arthropoda</taxon>
        <taxon>Hexapoda</taxon>
        <taxon>Insecta</taxon>
        <taxon>Pterygota</taxon>
        <taxon>Neoptera</taxon>
        <taxon>Endopterygota</taxon>
        <taxon>Lepidoptera</taxon>
        <taxon>Glossata</taxon>
        <taxon>Ditrysia</taxon>
        <taxon>Tineoidea</taxon>
        <taxon>Psychidae</taxon>
        <taxon>Oiketicinae</taxon>
        <taxon>Eumeta</taxon>
    </lineage>
</organism>
<accession>A0A4C1Y4D2</accession>
<dbReference type="AlphaFoldDB" id="A0A4C1Y4D2"/>
<comment type="caution">
    <text evidence="1">The sequence shown here is derived from an EMBL/GenBank/DDBJ whole genome shotgun (WGS) entry which is preliminary data.</text>
</comment>
<evidence type="ECO:0000313" key="1">
    <source>
        <dbReference type="EMBL" id="GBP69844.1"/>
    </source>
</evidence>
<dbReference type="EMBL" id="BGZK01001054">
    <property type="protein sequence ID" value="GBP69844.1"/>
    <property type="molecule type" value="Genomic_DNA"/>
</dbReference>
<evidence type="ECO:0000313" key="2">
    <source>
        <dbReference type="Proteomes" id="UP000299102"/>
    </source>
</evidence>
<dbReference type="Proteomes" id="UP000299102">
    <property type="component" value="Unassembled WGS sequence"/>
</dbReference>